<dbReference type="AlphaFoldDB" id="A0A9X2I4A8"/>
<reference evidence="2" key="1">
    <citation type="submission" date="2022-05" db="EMBL/GenBank/DDBJ databases">
        <authorList>
            <person name="Sun H.-N."/>
        </authorList>
    </citation>
    <scope>NUCLEOTIDE SEQUENCE</scope>
    <source>
        <strain evidence="2">HB14</strain>
    </source>
</reference>
<evidence type="ECO:0000313" key="2">
    <source>
        <dbReference type="EMBL" id="MCP8900473.1"/>
    </source>
</evidence>
<dbReference type="EMBL" id="JAMFTH010000005">
    <property type="protein sequence ID" value="MCP8900473.1"/>
    <property type="molecule type" value="Genomic_DNA"/>
</dbReference>
<protein>
    <submittedName>
        <fullName evidence="2">Uncharacterized protein</fullName>
    </submittedName>
</protein>
<accession>A0A9X2I4A8</accession>
<reference evidence="2" key="2">
    <citation type="submission" date="2023-01" db="EMBL/GenBank/DDBJ databases">
        <title>Gilvimarinus xylanilyticus HB14 isolated from Caulerpa lentillifera aquaculture base in Hainan, China.</title>
        <authorList>
            <person name="Zhang Y.-J."/>
        </authorList>
    </citation>
    <scope>NUCLEOTIDE SEQUENCE</scope>
    <source>
        <strain evidence="2">HB14</strain>
    </source>
</reference>
<comment type="caution">
    <text evidence="2">The sequence shown here is derived from an EMBL/GenBank/DDBJ whole genome shotgun (WGS) entry which is preliminary data.</text>
</comment>
<dbReference type="Proteomes" id="UP001139319">
    <property type="component" value="Unassembled WGS sequence"/>
</dbReference>
<feature type="compositionally biased region" description="Polar residues" evidence="1">
    <location>
        <begin position="354"/>
        <end position="364"/>
    </location>
</feature>
<proteinExistence type="predicted"/>
<dbReference type="RefSeq" id="WP_253968765.1">
    <property type="nucleotide sequence ID" value="NZ_JAMFTH010000005.1"/>
</dbReference>
<feature type="region of interest" description="Disordered" evidence="1">
    <location>
        <begin position="343"/>
        <end position="364"/>
    </location>
</feature>
<organism evidence="2 3">
    <name type="scientific">Gilvimarinus xylanilyticus</name>
    <dbReference type="NCBI Taxonomy" id="2944139"/>
    <lineage>
        <taxon>Bacteria</taxon>
        <taxon>Pseudomonadati</taxon>
        <taxon>Pseudomonadota</taxon>
        <taxon>Gammaproteobacteria</taxon>
        <taxon>Cellvibrionales</taxon>
        <taxon>Cellvibrionaceae</taxon>
        <taxon>Gilvimarinus</taxon>
    </lineage>
</organism>
<name>A0A9X2I4A8_9GAMM</name>
<evidence type="ECO:0000313" key="3">
    <source>
        <dbReference type="Proteomes" id="UP001139319"/>
    </source>
</evidence>
<sequence length="430" mass="47720">MKKIGLILLVLAAAVLLGGRWYYIAQVEKQLDKAASAIAPFGGRLEYRKVDISHTGVLSVEGLHASVPGAGAELNVERISLDTGSLTGIHKLATTFKKQRFPETLTLSLEGMVMPVTAANTTAMHPFGFPGMGPFLAAGCGERNRLSPVDYSNMGYQDPVFDTQIEYRAVGGGELITLKTVSEAPNLHQSQLSAEFSLGANSLSFTDMAQAVPQMRLLEASLHYHDLGFYPRLLSFCEQQAQLSRTAFIELHTEQWLETWYGLGLQAGPNTEQAYSAFIANPKQFALHVEPSQDFAMDSLNLSSLGQLLYRLRANIIVNDQSQGRLDISSASEQELSAWRQERAQTRAEQQRQSVEPDSSQSTLKPIAREQWQAYLGKEVQLMQTSGERVTGVLERLEEEVLRLKVFSHGGFIIRPFEYRHIDALYRAKP</sequence>
<keyword evidence="3" id="KW-1185">Reference proteome</keyword>
<evidence type="ECO:0000256" key="1">
    <source>
        <dbReference type="SAM" id="MobiDB-lite"/>
    </source>
</evidence>
<gene>
    <name evidence="2" type="ORF">M6D89_14295</name>
</gene>